<evidence type="ECO:0000256" key="9">
    <source>
        <dbReference type="ARBA" id="ARBA00032230"/>
    </source>
</evidence>
<evidence type="ECO:0000256" key="8">
    <source>
        <dbReference type="ARBA" id="ARBA00023295"/>
    </source>
</evidence>
<proteinExistence type="inferred from homology"/>
<dbReference type="InterPro" id="IPR032312">
    <property type="entry name" value="LacZ_4"/>
</dbReference>
<dbReference type="Pfam" id="PF02837">
    <property type="entry name" value="Glyco_hydro_2_N"/>
    <property type="match status" value="1"/>
</dbReference>
<dbReference type="Pfam" id="PF00703">
    <property type="entry name" value="Glyco_hydro_2"/>
    <property type="match status" value="1"/>
</dbReference>
<evidence type="ECO:0000256" key="1">
    <source>
        <dbReference type="ARBA" id="ARBA00001412"/>
    </source>
</evidence>
<dbReference type="InterPro" id="IPR006104">
    <property type="entry name" value="Glyco_hydro_2_N"/>
</dbReference>
<keyword evidence="8 10" id="KW-0326">Glycosidase</keyword>
<comment type="caution">
    <text evidence="13">The sequence shown here is derived from an EMBL/GenBank/DDBJ whole genome shotgun (WGS) entry which is preliminary data.</text>
</comment>
<dbReference type="Proteomes" id="UP000757461">
    <property type="component" value="Unassembled WGS sequence"/>
</dbReference>
<sequence length="1057" mass="121305">MNNKTMFTALLLGLSVSGLRAQNGQTEPTFTEWHDLQVNAVNRFATHTDFFAFAPTDDLQAKRWDKKQSKNYLSLDGEWKFNWVENADQRPKDFFRTDYDDSKWKAFPVPGIWEVNGYGDPVYVNVGFAWRGNFVNNPPEVPIKENHVGSYRRTIRIPDSWNGKQVIAHFGSVTSCIYLWVNGKFVGYSEDSKIGPEFDITRYLKKGDNQIAFQVFRWSDGSYCEDQDFWRLSGVARDSYLYARDAQKHLEDIKVTPDLVNDYKDGTLNVNLQLAGSTKAFLVLEDANKNLVYKTVVKPDKTGRAMAFIEVKDPKKWTAETPYLYNLYVNVEDAKTGKDLETIPLRVGFRKVEIKNSQVLVNGQPVLFKGANRHEMDPDGGYVVTPERMIQDIKVMKQLNVNAVRTCHYPDDPLWYDLCDEYGLYVVAEANQESHGFGYGDDAISGTPLFAKQIMERNQHNVGTKFNHPSIIFWSLGNETKYSKNFDDAFDWVKSQDKSRPVQYERAEKEGYATEIFCPMYYSPKACEEYATNDKNKRPLIQCEYNHTMGNSGGNLKEYWDLIRKYPKYQGGFDWDFVDQGLHRTPHFDASRSLEDYERAAKEVNVKTEYTYGGDYNKHDPSDNNFNCNGMIGPDRQLNPHAYEVGYEYQDIWATPVNLREGKIQVRNEYFFRNLSNYRMDWALVNEGKVVKSGTIDELNIAPQHTAEYTLPITGKQYDGEVLLNIDFKLKTAEPLMAAGQTVATAQMEVQSWKPMPKMEPVAGNKLKVTDDKKDNQVSFKGQNFDITFSRTTGFLTRYQVGGHSLLGEGGTLKPNFWRAVTDNDMGAEYQKKLGAWRNPQMNLKSLVVEKKMNRLTAVYDMPGVGAELNLIYTVAADGALHVSMEMNLKEGSKAPHMLRYGMLMQLPYDMDKSVFYGRGPIESYADRKFSQRIGLYEQTADEQFFPYIRPQETGTKADIRWWKQTDKNGNGFRIQSDEAPFYASALHYNISDLDEGLEKHQRHSYQVPLSKYTNLTFDGAMMGVGGVNSWGEEPLKQYQLPAENRSMHFWIIPVAK</sequence>
<evidence type="ECO:0000256" key="3">
    <source>
        <dbReference type="ARBA" id="ARBA00007401"/>
    </source>
</evidence>
<dbReference type="InterPro" id="IPR014718">
    <property type="entry name" value="GH-type_carb-bd"/>
</dbReference>
<dbReference type="InterPro" id="IPR006102">
    <property type="entry name" value="Ig-like_GH2"/>
</dbReference>
<organism evidence="13 14">
    <name type="scientific">Prevotella histicola</name>
    <dbReference type="NCBI Taxonomy" id="470565"/>
    <lineage>
        <taxon>Bacteria</taxon>
        <taxon>Pseudomonadati</taxon>
        <taxon>Bacteroidota</taxon>
        <taxon>Bacteroidia</taxon>
        <taxon>Bacteroidales</taxon>
        <taxon>Prevotellaceae</taxon>
        <taxon>Prevotella</taxon>
    </lineage>
</organism>
<dbReference type="GO" id="GO:0009341">
    <property type="term" value="C:beta-galactosidase complex"/>
    <property type="evidence" value="ECO:0007669"/>
    <property type="project" value="InterPro"/>
</dbReference>
<evidence type="ECO:0000256" key="10">
    <source>
        <dbReference type="RuleBase" id="RU361154"/>
    </source>
</evidence>
<dbReference type="InterPro" id="IPR008979">
    <property type="entry name" value="Galactose-bd-like_sf"/>
</dbReference>
<evidence type="ECO:0000256" key="4">
    <source>
        <dbReference type="ARBA" id="ARBA00011245"/>
    </source>
</evidence>
<dbReference type="Gene3D" id="2.60.120.260">
    <property type="entry name" value="Galactose-binding domain-like"/>
    <property type="match status" value="1"/>
</dbReference>
<dbReference type="EMBL" id="JABZSQ010000010">
    <property type="protein sequence ID" value="MBF1414172.1"/>
    <property type="molecule type" value="Genomic_DNA"/>
</dbReference>
<dbReference type="EC" id="3.2.1.23" evidence="5 10"/>
<comment type="subunit">
    <text evidence="4">Monomer.</text>
</comment>
<dbReference type="PROSITE" id="PS00719">
    <property type="entry name" value="GLYCOSYL_HYDROL_F2_1"/>
    <property type="match status" value="1"/>
</dbReference>
<evidence type="ECO:0000256" key="2">
    <source>
        <dbReference type="ARBA" id="ARBA00001913"/>
    </source>
</evidence>
<dbReference type="Gene3D" id="2.70.98.10">
    <property type="match status" value="1"/>
</dbReference>
<keyword evidence="6 10" id="KW-0378">Hydrolase</keyword>
<comment type="similarity">
    <text evidence="3 10">Belongs to the glycosyl hydrolase 2 family.</text>
</comment>
<dbReference type="SUPFAM" id="SSF74650">
    <property type="entry name" value="Galactose mutarotase-like"/>
    <property type="match status" value="1"/>
</dbReference>
<dbReference type="PANTHER" id="PTHR46323">
    <property type="entry name" value="BETA-GALACTOSIDASE"/>
    <property type="match status" value="1"/>
</dbReference>
<evidence type="ECO:0000256" key="7">
    <source>
        <dbReference type="ARBA" id="ARBA00022837"/>
    </source>
</evidence>
<dbReference type="FunFam" id="3.20.20.80:FF:000121">
    <property type="entry name" value="Beta-galactosidase"/>
    <property type="match status" value="1"/>
</dbReference>
<dbReference type="InterPro" id="IPR013783">
    <property type="entry name" value="Ig-like_fold"/>
</dbReference>
<dbReference type="PRINTS" id="PR00132">
    <property type="entry name" value="GLHYDRLASE2"/>
</dbReference>
<dbReference type="InterPro" id="IPR036156">
    <property type="entry name" value="Beta-gal/glucu_dom_sf"/>
</dbReference>
<comment type="cofactor">
    <cofactor evidence="2">
        <name>Ca(2+)</name>
        <dbReference type="ChEBI" id="CHEBI:29108"/>
    </cofactor>
</comment>
<evidence type="ECO:0000256" key="6">
    <source>
        <dbReference type="ARBA" id="ARBA00022801"/>
    </source>
</evidence>
<evidence type="ECO:0000256" key="11">
    <source>
        <dbReference type="SAM" id="SignalP"/>
    </source>
</evidence>
<comment type="catalytic activity">
    <reaction evidence="1 10">
        <text>Hydrolysis of terminal non-reducing beta-D-galactose residues in beta-D-galactosides.</text>
        <dbReference type="EC" id="3.2.1.23"/>
    </reaction>
</comment>
<reference evidence="13" key="1">
    <citation type="submission" date="2020-04" db="EMBL/GenBank/DDBJ databases">
        <title>Deep metagenomics examines the oral microbiome during advanced dental caries in children, revealing novel taxa and co-occurrences with host molecules.</title>
        <authorList>
            <person name="Baker J.L."/>
            <person name="Morton J.T."/>
            <person name="Dinis M."/>
            <person name="Alvarez R."/>
            <person name="Tran N.C."/>
            <person name="Knight R."/>
            <person name="Edlund A."/>
        </authorList>
    </citation>
    <scope>NUCLEOTIDE SEQUENCE</scope>
    <source>
        <strain evidence="13">JCVI_25_bin.9</strain>
    </source>
</reference>
<dbReference type="InterPro" id="IPR006103">
    <property type="entry name" value="Glyco_hydro_2_cat"/>
</dbReference>
<dbReference type="InterPro" id="IPR050347">
    <property type="entry name" value="Bact_Beta-galactosidase"/>
</dbReference>
<dbReference type="InterPro" id="IPR006101">
    <property type="entry name" value="Glyco_hydro_2"/>
</dbReference>
<dbReference type="AlphaFoldDB" id="A0A930HWL4"/>
<protein>
    <recommendedName>
        <fullName evidence="5 10">Beta-galactosidase</fullName>
        <ecNumber evidence="5 10">3.2.1.23</ecNumber>
    </recommendedName>
    <alternativeName>
        <fullName evidence="9 10">Lactase</fullName>
    </alternativeName>
</protein>
<feature type="chain" id="PRO_5037288593" description="Beta-galactosidase" evidence="11">
    <location>
        <begin position="22"/>
        <end position="1057"/>
    </location>
</feature>
<dbReference type="InterPro" id="IPR017853">
    <property type="entry name" value="GH"/>
</dbReference>
<evidence type="ECO:0000313" key="14">
    <source>
        <dbReference type="Proteomes" id="UP000757461"/>
    </source>
</evidence>
<dbReference type="GO" id="GO:0004565">
    <property type="term" value="F:beta-galactosidase activity"/>
    <property type="evidence" value="ECO:0007669"/>
    <property type="project" value="UniProtKB-EC"/>
</dbReference>
<dbReference type="Pfam" id="PF02929">
    <property type="entry name" value="Bgal_small_N"/>
    <property type="match status" value="1"/>
</dbReference>
<dbReference type="GO" id="GO:0005990">
    <property type="term" value="P:lactose catabolic process"/>
    <property type="evidence" value="ECO:0007669"/>
    <property type="project" value="TreeGrafter"/>
</dbReference>
<keyword evidence="7" id="KW-0106">Calcium</keyword>
<dbReference type="Pfam" id="PF16353">
    <property type="entry name" value="LacZ_4"/>
    <property type="match status" value="1"/>
</dbReference>
<keyword evidence="11" id="KW-0732">Signal</keyword>
<dbReference type="Gene3D" id="2.60.40.10">
    <property type="entry name" value="Immunoglobulins"/>
    <property type="match status" value="2"/>
</dbReference>
<evidence type="ECO:0000313" key="13">
    <source>
        <dbReference type="EMBL" id="MBF1414172.1"/>
    </source>
</evidence>
<dbReference type="GO" id="GO:0030246">
    <property type="term" value="F:carbohydrate binding"/>
    <property type="evidence" value="ECO:0007669"/>
    <property type="project" value="InterPro"/>
</dbReference>
<accession>A0A930HWL4</accession>
<feature type="domain" description="Beta galactosidase small chain/" evidence="12">
    <location>
        <begin position="779"/>
        <end position="1053"/>
    </location>
</feature>
<dbReference type="SMART" id="SM01038">
    <property type="entry name" value="Bgal_small_N"/>
    <property type="match status" value="1"/>
</dbReference>
<dbReference type="InterPro" id="IPR004199">
    <property type="entry name" value="B-gal_small/dom_5"/>
</dbReference>
<evidence type="ECO:0000256" key="5">
    <source>
        <dbReference type="ARBA" id="ARBA00012756"/>
    </source>
</evidence>
<gene>
    <name evidence="13" type="ORF">HXN33_01205</name>
</gene>
<evidence type="ECO:0000259" key="12">
    <source>
        <dbReference type="SMART" id="SM01038"/>
    </source>
</evidence>
<dbReference type="Pfam" id="PF02836">
    <property type="entry name" value="Glyco_hydro_2_C"/>
    <property type="match status" value="1"/>
</dbReference>
<feature type="signal peptide" evidence="11">
    <location>
        <begin position="1"/>
        <end position="21"/>
    </location>
</feature>
<dbReference type="SUPFAM" id="SSF49303">
    <property type="entry name" value="beta-Galactosidase/glucuronidase domain"/>
    <property type="match status" value="2"/>
</dbReference>
<dbReference type="PANTHER" id="PTHR46323:SF2">
    <property type="entry name" value="BETA-GALACTOSIDASE"/>
    <property type="match status" value="1"/>
</dbReference>
<dbReference type="InterPro" id="IPR023230">
    <property type="entry name" value="Glyco_hydro_2_CS"/>
</dbReference>
<name>A0A930HWL4_9BACT</name>
<dbReference type="Gene3D" id="3.20.20.80">
    <property type="entry name" value="Glycosidases"/>
    <property type="match status" value="1"/>
</dbReference>
<dbReference type="SUPFAM" id="SSF49785">
    <property type="entry name" value="Galactose-binding domain-like"/>
    <property type="match status" value="1"/>
</dbReference>
<dbReference type="SUPFAM" id="SSF51445">
    <property type="entry name" value="(Trans)glycosidases"/>
    <property type="match status" value="1"/>
</dbReference>
<dbReference type="InterPro" id="IPR011013">
    <property type="entry name" value="Gal_mutarotase_sf_dom"/>
</dbReference>